<dbReference type="EMBL" id="UFYD01000001">
    <property type="protein sequence ID" value="STC96840.1"/>
    <property type="molecule type" value="Genomic_DNA"/>
</dbReference>
<organism evidence="1 2">
    <name type="scientific">Elizabethkingia anophelis</name>
    <dbReference type="NCBI Taxonomy" id="1117645"/>
    <lineage>
        <taxon>Bacteria</taxon>
        <taxon>Pseudomonadati</taxon>
        <taxon>Bacteroidota</taxon>
        <taxon>Flavobacteriia</taxon>
        <taxon>Flavobacteriales</taxon>
        <taxon>Weeksellaceae</taxon>
        <taxon>Elizabethkingia</taxon>
    </lineage>
</organism>
<comment type="caution">
    <text evidence="1">The sequence shown here is derived from an EMBL/GenBank/DDBJ whole genome shotgun (WGS) entry which is preliminary data.</text>
</comment>
<dbReference type="Proteomes" id="UP000254876">
    <property type="component" value="Unassembled WGS sequence"/>
</dbReference>
<proteinExistence type="predicted"/>
<name>A0A7Z7LUD9_9FLAO</name>
<evidence type="ECO:0000313" key="1">
    <source>
        <dbReference type="EMBL" id="STC96840.1"/>
    </source>
</evidence>
<sequence>MAIKNYRLSMEFSPANSNKEQINILEKQVNTH</sequence>
<reference evidence="1 2" key="1">
    <citation type="submission" date="2018-06" db="EMBL/GenBank/DDBJ databases">
        <authorList>
            <consortium name="Pathogen Informatics"/>
            <person name="Doyle S."/>
        </authorList>
    </citation>
    <scope>NUCLEOTIDE SEQUENCE [LARGE SCALE GENOMIC DNA]</scope>
    <source>
        <strain evidence="1 2">NCTC10588</strain>
    </source>
</reference>
<protein>
    <submittedName>
        <fullName evidence="1">Uncharacterized protein</fullName>
    </submittedName>
</protein>
<gene>
    <name evidence="1" type="ORF">NCTC10588_00769</name>
</gene>
<accession>A0A7Z7LUD9</accession>
<evidence type="ECO:0000313" key="2">
    <source>
        <dbReference type="Proteomes" id="UP000254876"/>
    </source>
</evidence>
<dbReference type="AlphaFoldDB" id="A0A7Z7LUD9"/>